<evidence type="ECO:0000313" key="1">
    <source>
        <dbReference type="EMBL" id="QEK14868.1"/>
    </source>
</evidence>
<organism evidence="1 2">
    <name type="scientific">Thermococcus aciditolerans</name>
    <dbReference type="NCBI Taxonomy" id="2598455"/>
    <lineage>
        <taxon>Archaea</taxon>
        <taxon>Methanobacteriati</taxon>
        <taxon>Methanobacteriota</taxon>
        <taxon>Thermococci</taxon>
        <taxon>Thermococcales</taxon>
        <taxon>Thermococcaceae</taxon>
        <taxon>Thermococcus</taxon>
    </lineage>
</organism>
<sequence>MDIKKAATTGIISIICLSLFVAVLNTTAERGQDRANSLPNCSINYAPNFTPSNSWYWTVEEVMNRTTIGFEDTVLLETDGELEPEDWPSALGIEPPCSMVKGALHVRGKNVMATYRPVAAFKEYLRAEKISTPKGEVYLAHYAVPTTTAIWRITEYGTYPRDKVRSETPIVECNCQWRDIIDATLRRIESIGFTEVQKGMKATENNGFKPLTSRLYCRRDKYLYVEFAKVKGLDLIRVLMVKGEKEPVEAYSKILSAGNSLEAVEDNPTKDNLTSSLCGLKTEPEFKPINAWTGWSVRHPLGNLYIEYHDGLTIMPVFSVENISPERPPGAVYGVDWPARIGITPKCAIAGSQVAFVTWSSKNATGSFCPTVRNKRCAINRQSPVLPGGKVYLATYMIPHANTTWAIQENLACRQWNDFLEPATCGKRETTIRGTCTCPVWAVIDQLEDAINATGFEEVPLEKKPAENDYFRPLSIKMYRRDNQYLYVEFTEIKGMDLIRVLMILGEGEEVVKAYAEGFTAVGGEG</sequence>
<dbReference type="EMBL" id="CP041932">
    <property type="protein sequence ID" value="QEK14868.1"/>
    <property type="molecule type" value="Genomic_DNA"/>
</dbReference>
<accession>A0A5C0SNW7</accession>
<dbReference type="KEGG" id="them:FPV09_06940"/>
<protein>
    <submittedName>
        <fullName evidence="1">Uncharacterized protein</fullName>
    </submittedName>
</protein>
<dbReference type="GeneID" id="41609577"/>
<proteinExistence type="predicted"/>
<dbReference type="RefSeq" id="WP_148882840.1">
    <property type="nucleotide sequence ID" value="NZ_CP041932.1"/>
</dbReference>
<dbReference type="AlphaFoldDB" id="A0A5C0SNW7"/>
<keyword evidence="2" id="KW-1185">Reference proteome</keyword>
<name>A0A5C0SNW7_9EURY</name>
<dbReference type="Proteomes" id="UP000322631">
    <property type="component" value="Chromosome"/>
</dbReference>
<reference evidence="1 2" key="1">
    <citation type="submission" date="2019-07" db="EMBL/GenBank/DDBJ databases">
        <title>Complete genome of Thermococcus acidophilus.</title>
        <authorList>
            <person name="Li X."/>
        </authorList>
    </citation>
    <scope>NUCLEOTIDE SEQUENCE [LARGE SCALE GENOMIC DNA]</scope>
    <source>
        <strain evidence="1 2">SY113</strain>
    </source>
</reference>
<gene>
    <name evidence="1" type="ORF">FPV09_06940</name>
</gene>
<evidence type="ECO:0000313" key="2">
    <source>
        <dbReference type="Proteomes" id="UP000322631"/>
    </source>
</evidence>